<organism evidence="1 2">
    <name type="scientific">Vibrio amylolyticus</name>
    <dbReference type="NCBI Taxonomy" id="2847292"/>
    <lineage>
        <taxon>Bacteria</taxon>
        <taxon>Pseudomonadati</taxon>
        <taxon>Pseudomonadota</taxon>
        <taxon>Gammaproteobacteria</taxon>
        <taxon>Vibrionales</taxon>
        <taxon>Vibrionaceae</taxon>
        <taxon>Vibrio</taxon>
    </lineage>
</organism>
<evidence type="ECO:0000313" key="2">
    <source>
        <dbReference type="Proteomes" id="UP001139559"/>
    </source>
</evidence>
<accession>A0A9X1XIU3</accession>
<dbReference type="EMBL" id="JAJHVV010000004">
    <property type="protein sequence ID" value="MCK6263201.1"/>
    <property type="molecule type" value="Genomic_DNA"/>
</dbReference>
<gene>
    <name evidence="1" type="ORF">KP803_07920</name>
</gene>
<sequence>MKAQTLGGCHSHTKNKDYQSLARHLELSGGSTVATLLDSASTYVSGSPIKVMKEMHNHGYIDLNNNKVQLSTNGAKRFLIK</sequence>
<keyword evidence="2" id="KW-1185">Reference proteome</keyword>
<evidence type="ECO:0000313" key="1">
    <source>
        <dbReference type="EMBL" id="MCK6263201.1"/>
    </source>
</evidence>
<protein>
    <submittedName>
        <fullName evidence="1">Uncharacterized protein</fullName>
    </submittedName>
</protein>
<name>A0A9X1XIU3_9VIBR</name>
<proteinExistence type="predicted"/>
<reference evidence="1" key="1">
    <citation type="submission" date="2021-11" db="EMBL/GenBank/DDBJ databases">
        <title>Vibrio ZSDE26 sp. nov. and Vibrio ZSDZ34 sp. nov., isolated from coastal seawater in Qingdao.</title>
        <authorList>
            <person name="Zhang P."/>
        </authorList>
    </citation>
    <scope>NUCLEOTIDE SEQUENCE</scope>
    <source>
        <strain evidence="1">ZSDE26</strain>
    </source>
</reference>
<dbReference type="Proteomes" id="UP001139559">
    <property type="component" value="Unassembled WGS sequence"/>
</dbReference>
<comment type="caution">
    <text evidence="1">The sequence shown here is derived from an EMBL/GenBank/DDBJ whole genome shotgun (WGS) entry which is preliminary data.</text>
</comment>
<dbReference type="AlphaFoldDB" id="A0A9X1XIU3"/>
<dbReference type="RefSeq" id="WP_248008289.1">
    <property type="nucleotide sequence ID" value="NZ_JAJHVV010000004.1"/>
</dbReference>